<dbReference type="GO" id="GO:0019284">
    <property type="term" value="P:L-methionine salvage from S-adenosylmethionine"/>
    <property type="evidence" value="ECO:0007669"/>
    <property type="project" value="TreeGrafter"/>
</dbReference>
<reference evidence="2 3" key="1">
    <citation type="submission" date="2020-05" db="EMBL/GenBank/DDBJ databases">
        <title>Parvularcula mediterraneae sp. nov., isolated from polypropylene straw from shallow seawater of the seashore of Laganas in Zakynthos island, Greece.</title>
        <authorList>
            <person name="Szabo I."/>
            <person name="Al-Omari J."/>
            <person name="Rado J."/>
            <person name="Szerdahelyi G.S."/>
        </authorList>
    </citation>
    <scope>NUCLEOTIDE SEQUENCE [LARGE SCALE GENOMIC DNA]</scope>
    <source>
        <strain evidence="2 3">ZS-1/3</strain>
    </source>
</reference>
<proteinExistence type="predicted"/>
<dbReference type="GO" id="GO:0005829">
    <property type="term" value="C:cytosol"/>
    <property type="evidence" value="ECO:0007669"/>
    <property type="project" value="TreeGrafter"/>
</dbReference>
<dbReference type="PANTHER" id="PTHR46832:SF1">
    <property type="entry name" value="5'-METHYLTHIOADENOSINE_S-ADENOSYLHOMOCYSTEINE NUCLEOSIDASE"/>
    <property type="match status" value="1"/>
</dbReference>
<organism evidence="2 3">
    <name type="scientific">Parvularcula mediterranea</name>
    <dbReference type="NCBI Taxonomy" id="2732508"/>
    <lineage>
        <taxon>Bacteria</taxon>
        <taxon>Pseudomonadati</taxon>
        <taxon>Pseudomonadota</taxon>
        <taxon>Alphaproteobacteria</taxon>
        <taxon>Parvularculales</taxon>
        <taxon>Parvularculaceae</taxon>
        <taxon>Parvularcula</taxon>
    </lineage>
</organism>
<protein>
    <submittedName>
        <fullName evidence="2">Phosphorylase</fullName>
    </submittedName>
</protein>
<gene>
    <name evidence="2" type="ORF">HK107_05100</name>
</gene>
<evidence type="ECO:0000259" key="1">
    <source>
        <dbReference type="Pfam" id="PF01048"/>
    </source>
</evidence>
<dbReference type="InterPro" id="IPR000845">
    <property type="entry name" value="Nucleoside_phosphorylase_d"/>
</dbReference>
<dbReference type="Proteomes" id="UP000536835">
    <property type="component" value="Unassembled WGS sequence"/>
</dbReference>
<feature type="domain" description="Nucleoside phosphorylase" evidence="1">
    <location>
        <begin position="101"/>
        <end position="153"/>
    </location>
</feature>
<dbReference type="Pfam" id="PF01048">
    <property type="entry name" value="PNP_UDP_1"/>
    <property type="match status" value="1"/>
</dbReference>
<keyword evidence="3" id="KW-1185">Reference proteome</keyword>
<dbReference type="RefSeq" id="WP_173197337.1">
    <property type="nucleotide sequence ID" value="NZ_JABFCX010000002.1"/>
</dbReference>
<dbReference type="GO" id="GO:0008930">
    <property type="term" value="F:methylthioadenosine nucleosidase activity"/>
    <property type="evidence" value="ECO:0007669"/>
    <property type="project" value="TreeGrafter"/>
</dbReference>
<evidence type="ECO:0000313" key="3">
    <source>
        <dbReference type="Proteomes" id="UP000536835"/>
    </source>
</evidence>
<dbReference type="GO" id="GO:0008782">
    <property type="term" value="F:adenosylhomocysteine nucleosidase activity"/>
    <property type="evidence" value="ECO:0007669"/>
    <property type="project" value="TreeGrafter"/>
</dbReference>
<dbReference type="SUPFAM" id="SSF53167">
    <property type="entry name" value="Purine and uridine phosphorylases"/>
    <property type="match status" value="1"/>
</dbReference>
<dbReference type="PANTHER" id="PTHR46832">
    <property type="entry name" value="5'-METHYLTHIOADENOSINE/S-ADENOSYLHOMOCYSTEINE NUCLEOSIDASE"/>
    <property type="match status" value="1"/>
</dbReference>
<dbReference type="GO" id="GO:0009116">
    <property type="term" value="P:nucleoside metabolic process"/>
    <property type="evidence" value="ECO:0007669"/>
    <property type="project" value="InterPro"/>
</dbReference>
<accession>A0A7Y3RKF5</accession>
<name>A0A7Y3RKF5_9PROT</name>
<comment type="caution">
    <text evidence="2">The sequence shown here is derived from an EMBL/GenBank/DDBJ whole genome shotgun (WGS) entry which is preliminary data.</text>
</comment>
<evidence type="ECO:0000313" key="2">
    <source>
        <dbReference type="EMBL" id="NNU15694.1"/>
    </source>
</evidence>
<dbReference type="Gene3D" id="3.40.50.1580">
    <property type="entry name" value="Nucleoside phosphorylase domain"/>
    <property type="match status" value="1"/>
</dbReference>
<dbReference type="EMBL" id="JABFCX010000002">
    <property type="protein sequence ID" value="NNU15694.1"/>
    <property type="molecule type" value="Genomic_DNA"/>
</dbReference>
<dbReference type="InterPro" id="IPR035994">
    <property type="entry name" value="Nucleoside_phosphorylase_sf"/>
</dbReference>
<sequence length="216" mass="22389">MKLGIVCGLKSEAAALGKLTHPVAISGADAGRAYAGAMRLAADGAECLVSIGLAGALMDHLQTGDVLLPREVLNRDGDRFAVHPLSQELPRPADGAPLLGSDDLVTSAEEKARLGSAYGASAVDMESHAVAMVAQQRHLPLYVIRVVADPADQAFPPSALSSVKEDGSVDTLKTLGKLLGRPADLPELMKLGSQASKALEVLRKDGRALINSIARA</sequence>
<dbReference type="AlphaFoldDB" id="A0A7Y3RKF5"/>